<evidence type="ECO:0000256" key="1">
    <source>
        <dbReference type="SAM" id="Coils"/>
    </source>
</evidence>
<dbReference type="OrthoDB" id="9978204at2759"/>
<keyword evidence="1" id="KW-0175">Coiled coil</keyword>
<sequence>MPLLERSLLIFFSASDSRQHYVEERFYSPKISQAPKSSPLATKQALILTWIQKSGVAHSIKDLEKALPSVASVNGMQVKDYIQALSDDNKVRVEKIGSGNWYWSFPSEEKSAKDITFSKARDENEKAVSMVAELQEKFAEAGTARKDDEDMLLGPGNDRKSLTTKHTALLKELEVLRQELARYNEDDPVEVDKKRLETKQYKWDAEKRTEHIQSIEGWLKEQTGGDKDQMMNIMKTYYGDQFNEEDECLREL</sequence>
<dbReference type="InterPro" id="IPR040453">
    <property type="entry name" value="Mnd1_HTH"/>
</dbReference>
<protein>
    <submittedName>
        <fullName evidence="3">Meiotic nuclear division protein 1</fullName>
    </submittedName>
</protein>
<organism evidence="3 4">
    <name type="scientific">Glonium stellatum</name>
    <dbReference type="NCBI Taxonomy" id="574774"/>
    <lineage>
        <taxon>Eukaryota</taxon>
        <taxon>Fungi</taxon>
        <taxon>Dikarya</taxon>
        <taxon>Ascomycota</taxon>
        <taxon>Pezizomycotina</taxon>
        <taxon>Dothideomycetes</taxon>
        <taxon>Pleosporomycetidae</taxon>
        <taxon>Gloniales</taxon>
        <taxon>Gloniaceae</taxon>
        <taxon>Glonium</taxon>
    </lineage>
</organism>
<feature type="domain" description="Mnd1 HTH" evidence="2">
    <location>
        <begin position="47"/>
        <end position="106"/>
    </location>
</feature>
<evidence type="ECO:0000313" key="4">
    <source>
        <dbReference type="Proteomes" id="UP000250140"/>
    </source>
</evidence>
<keyword evidence="4" id="KW-1185">Reference proteome</keyword>
<evidence type="ECO:0000259" key="2">
    <source>
        <dbReference type="Pfam" id="PF03962"/>
    </source>
</evidence>
<proteinExistence type="predicted"/>
<gene>
    <name evidence="3" type="ORF">AOQ84DRAFT_399109</name>
</gene>
<dbReference type="Proteomes" id="UP000250140">
    <property type="component" value="Unassembled WGS sequence"/>
</dbReference>
<reference evidence="3 4" key="1">
    <citation type="journal article" date="2016" name="Nat. Commun.">
        <title>Ectomycorrhizal ecology is imprinted in the genome of the dominant symbiotic fungus Cenococcum geophilum.</title>
        <authorList>
            <consortium name="DOE Joint Genome Institute"/>
            <person name="Peter M."/>
            <person name="Kohler A."/>
            <person name="Ohm R.A."/>
            <person name="Kuo A."/>
            <person name="Krutzmann J."/>
            <person name="Morin E."/>
            <person name="Arend M."/>
            <person name="Barry K.W."/>
            <person name="Binder M."/>
            <person name="Choi C."/>
            <person name="Clum A."/>
            <person name="Copeland A."/>
            <person name="Grisel N."/>
            <person name="Haridas S."/>
            <person name="Kipfer T."/>
            <person name="LaButti K."/>
            <person name="Lindquist E."/>
            <person name="Lipzen A."/>
            <person name="Maire R."/>
            <person name="Meier B."/>
            <person name="Mihaltcheva S."/>
            <person name="Molinier V."/>
            <person name="Murat C."/>
            <person name="Poggeler S."/>
            <person name="Quandt C.A."/>
            <person name="Sperisen C."/>
            <person name="Tritt A."/>
            <person name="Tisserant E."/>
            <person name="Crous P.W."/>
            <person name="Henrissat B."/>
            <person name="Nehls U."/>
            <person name="Egli S."/>
            <person name="Spatafora J.W."/>
            <person name="Grigoriev I.V."/>
            <person name="Martin F.M."/>
        </authorList>
    </citation>
    <scope>NUCLEOTIDE SEQUENCE [LARGE SCALE GENOMIC DNA]</scope>
    <source>
        <strain evidence="3 4">CBS 207.34</strain>
    </source>
</reference>
<dbReference type="Pfam" id="PF03962">
    <property type="entry name" value="Mnd1"/>
    <property type="match status" value="1"/>
</dbReference>
<dbReference type="AlphaFoldDB" id="A0A8E2EWJ7"/>
<evidence type="ECO:0000313" key="3">
    <source>
        <dbReference type="EMBL" id="OCL06247.1"/>
    </source>
</evidence>
<feature type="coiled-coil region" evidence="1">
    <location>
        <begin position="117"/>
        <end position="186"/>
    </location>
</feature>
<dbReference type="EMBL" id="KV750105">
    <property type="protein sequence ID" value="OCL06247.1"/>
    <property type="molecule type" value="Genomic_DNA"/>
</dbReference>
<accession>A0A8E2EWJ7</accession>
<name>A0A8E2EWJ7_9PEZI</name>